<evidence type="ECO:0008006" key="3">
    <source>
        <dbReference type="Google" id="ProtNLM"/>
    </source>
</evidence>
<dbReference type="InterPro" id="IPR027375">
    <property type="entry name" value="DKNYY"/>
</dbReference>
<proteinExistence type="predicted"/>
<reference evidence="1 2" key="1">
    <citation type="submission" date="2019-07" db="EMBL/GenBank/DDBJ databases">
        <title>Complete Genome Sequence of Leptotrichia trevisanii Strain JMUB3935.</title>
        <authorList>
            <person name="Watanabe S."/>
            <person name="Cui L."/>
        </authorList>
    </citation>
    <scope>NUCLEOTIDE SEQUENCE [LARGE SCALE GENOMIC DNA]</scope>
    <source>
        <strain evidence="1 2">JMUB3935</strain>
    </source>
</reference>
<dbReference type="Pfam" id="PF13644">
    <property type="entry name" value="DKNYY"/>
    <property type="match status" value="1"/>
</dbReference>
<dbReference type="EMBL" id="AP019840">
    <property type="protein sequence ID" value="BBM53283.1"/>
    <property type="molecule type" value="Genomic_DNA"/>
</dbReference>
<dbReference type="RefSeq" id="WP_172619112.1">
    <property type="nucleotide sequence ID" value="NZ_AP019840.1"/>
</dbReference>
<organism evidence="1 2">
    <name type="scientific">Leptotrichia trevisanii</name>
    <dbReference type="NCBI Taxonomy" id="109328"/>
    <lineage>
        <taxon>Bacteria</taxon>
        <taxon>Fusobacteriati</taxon>
        <taxon>Fusobacteriota</taxon>
        <taxon>Fusobacteriia</taxon>
        <taxon>Fusobacteriales</taxon>
        <taxon>Leptotrichiaceae</taxon>
        <taxon>Leptotrichia</taxon>
    </lineage>
</organism>
<accession>A0A510KT85</accession>
<evidence type="ECO:0000313" key="1">
    <source>
        <dbReference type="EMBL" id="BBM53283.1"/>
    </source>
</evidence>
<protein>
    <recommendedName>
        <fullName evidence="3">DKNYY family protein</fullName>
    </recommendedName>
</protein>
<name>A0A510KT85_9FUSO</name>
<gene>
    <name evidence="1" type="ORF">JMUB3935_2270</name>
</gene>
<evidence type="ECO:0000313" key="2">
    <source>
        <dbReference type="Proteomes" id="UP000321378"/>
    </source>
</evidence>
<sequence>MIKKIFIKTLIIKYLIFLIILNMLYANDKDFETQKNRFNKINSCYLKGFHNYYGTKKKVLLADISDVNKLIIGEKDLEEIFEIDDIPIKIIKEYFFSKNNIYYCGEKIKDVDLKSFEILPYGFSKDKNNLYFEGEKILENIEKFKILGENFFLINDKVYVLFFEEKARILEINFNTLREVKIDISTMKVLGKNYISDKNNIYYANNIIENVDKNSFKILDENFSRDKNNIYYHGEKIKDVDLKSFEILSYGYSRDKNNIYYEENIFLNYSIKNLEIYNRHFFRDDKYLYLRRVFFNDTLVEDFKKIKINSNIKLTKIDDYFFSFDNNTILYEDFAGVHFINVKNSRKFKKITNYYYTDEENVYYMYKKIPQVDLDGFEIINKYYSKDKNNIYFKNFKTDKYIDVDLIPRKKIFY</sequence>
<dbReference type="Proteomes" id="UP000321378">
    <property type="component" value="Chromosome"/>
</dbReference>
<dbReference type="AlphaFoldDB" id="A0A510KT85"/>